<keyword evidence="9" id="KW-1185">Reference proteome</keyword>
<evidence type="ECO:0000259" key="7">
    <source>
        <dbReference type="Pfam" id="PF02608"/>
    </source>
</evidence>
<dbReference type="InterPro" id="IPR050957">
    <property type="entry name" value="BMP_lipoprotein"/>
</dbReference>
<proteinExistence type="inferred from homology"/>
<dbReference type="PROSITE" id="PS51318">
    <property type="entry name" value="TAT"/>
    <property type="match status" value="1"/>
</dbReference>
<dbReference type="PANTHER" id="PTHR34296:SF2">
    <property type="entry name" value="ABC TRANSPORTER GUANOSINE-BINDING PROTEIN NUPN"/>
    <property type="match status" value="1"/>
</dbReference>
<evidence type="ECO:0000256" key="5">
    <source>
        <dbReference type="ARBA" id="ARBA00023136"/>
    </source>
</evidence>
<feature type="domain" description="ABC transporter substrate-binding protein PnrA-like" evidence="7">
    <location>
        <begin position="49"/>
        <end position="335"/>
    </location>
</feature>
<keyword evidence="3" id="KW-1003">Cell membrane</keyword>
<protein>
    <submittedName>
        <fullName evidence="8">BMP family ABC transporter substrate-binding protein</fullName>
    </submittedName>
</protein>
<comment type="similarity">
    <text evidence="2">Belongs to the BMP lipoprotein family.</text>
</comment>
<dbReference type="InterPro" id="IPR006311">
    <property type="entry name" value="TAT_signal"/>
</dbReference>
<evidence type="ECO:0000313" key="9">
    <source>
        <dbReference type="Proteomes" id="UP001548832"/>
    </source>
</evidence>
<evidence type="ECO:0000256" key="1">
    <source>
        <dbReference type="ARBA" id="ARBA00004193"/>
    </source>
</evidence>
<organism evidence="8 9">
    <name type="scientific">Mesorhizobium shangrilense</name>
    <dbReference type="NCBI Taxonomy" id="460060"/>
    <lineage>
        <taxon>Bacteria</taxon>
        <taxon>Pseudomonadati</taxon>
        <taxon>Pseudomonadota</taxon>
        <taxon>Alphaproteobacteria</taxon>
        <taxon>Hyphomicrobiales</taxon>
        <taxon>Phyllobacteriaceae</taxon>
        <taxon>Mesorhizobium</taxon>
    </lineage>
</organism>
<name>A0ABV2DE30_9HYPH</name>
<keyword evidence="5" id="KW-0472">Membrane</keyword>
<keyword evidence="4" id="KW-0732">Signal</keyword>
<evidence type="ECO:0000256" key="4">
    <source>
        <dbReference type="ARBA" id="ARBA00022729"/>
    </source>
</evidence>
<evidence type="ECO:0000256" key="2">
    <source>
        <dbReference type="ARBA" id="ARBA00008610"/>
    </source>
</evidence>
<evidence type="ECO:0000256" key="3">
    <source>
        <dbReference type="ARBA" id="ARBA00022475"/>
    </source>
</evidence>
<sequence length="355" mass="37048">MTSNFDDRTVPAVGLNRRGFIKTGVGIAALGLVSGALSRVAYAADGFIALVHTQAAGDQSAVDSMIAKINQLAKEKGLQARVVYAQDPATYETIFRTLADAGASVIVSTFNEVGEPFKALAPSYPNTKWIQLFGDAIEPPLPNVVTVSYDYYLGCYLSGVFAARMTKSGKIGYIGGISIPPLNADFNALKAGAHSVNPDLTVTAAFAGSFQDPAKGQEIAAQMFNNGIDYIQTDSAATDGGIIAAANEGAGRMLSTLARAQYPLGPKSIVGIVSLDFGQSLYNEVGKALGAQWAGGTHVATGLGTGVVEFELSPLYAEQGPADRVAKSKEIWAEIEKTKAGILDGSIVVPFNTTL</sequence>
<dbReference type="SUPFAM" id="SSF53822">
    <property type="entry name" value="Periplasmic binding protein-like I"/>
    <property type="match status" value="1"/>
</dbReference>
<dbReference type="Proteomes" id="UP001548832">
    <property type="component" value="Unassembled WGS sequence"/>
</dbReference>
<accession>A0ABV2DE30</accession>
<keyword evidence="6" id="KW-0449">Lipoprotein</keyword>
<gene>
    <name evidence="8" type="ORF">ABVQ20_14985</name>
</gene>
<dbReference type="InterPro" id="IPR028082">
    <property type="entry name" value="Peripla_BP_I"/>
</dbReference>
<dbReference type="InterPro" id="IPR003760">
    <property type="entry name" value="PnrA-like"/>
</dbReference>
<dbReference type="RefSeq" id="WP_354460295.1">
    <property type="nucleotide sequence ID" value="NZ_JBEWSZ010000001.1"/>
</dbReference>
<dbReference type="Gene3D" id="3.40.50.2300">
    <property type="match status" value="2"/>
</dbReference>
<dbReference type="Pfam" id="PF02608">
    <property type="entry name" value="Bmp"/>
    <property type="match status" value="1"/>
</dbReference>
<dbReference type="EMBL" id="JBEWSZ010000001">
    <property type="protein sequence ID" value="MET2828286.1"/>
    <property type="molecule type" value="Genomic_DNA"/>
</dbReference>
<comment type="caution">
    <text evidence="8">The sequence shown here is derived from an EMBL/GenBank/DDBJ whole genome shotgun (WGS) entry which is preliminary data.</text>
</comment>
<evidence type="ECO:0000256" key="6">
    <source>
        <dbReference type="ARBA" id="ARBA00023288"/>
    </source>
</evidence>
<reference evidence="8 9" key="1">
    <citation type="submission" date="2024-06" db="EMBL/GenBank/DDBJ databases">
        <authorList>
            <person name="Kim D.-U."/>
        </authorList>
    </citation>
    <scope>NUCLEOTIDE SEQUENCE [LARGE SCALE GENOMIC DNA]</scope>
    <source>
        <strain evidence="8 9">KACC15460</strain>
    </source>
</reference>
<dbReference type="CDD" id="cd19964">
    <property type="entry name" value="PBP1_BMP-like"/>
    <property type="match status" value="1"/>
</dbReference>
<comment type="subcellular location">
    <subcellularLocation>
        <location evidence="1">Cell membrane</location>
        <topology evidence="1">Lipid-anchor</topology>
    </subcellularLocation>
</comment>
<dbReference type="PANTHER" id="PTHR34296">
    <property type="entry name" value="TRANSCRIPTIONAL ACTIVATOR PROTEIN MED"/>
    <property type="match status" value="1"/>
</dbReference>
<evidence type="ECO:0000313" key="8">
    <source>
        <dbReference type="EMBL" id="MET2828286.1"/>
    </source>
</evidence>